<dbReference type="AlphaFoldDB" id="A0A552VAY3"/>
<organism evidence="1 2">
    <name type="scientific">Flavobacterium zepuense</name>
    <dbReference type="NCBI Taxonomy" id="2593302"/>
    <lineage>
        <taxon>Bacteria</taxon>
        <taxon>Pseudomonadati</taxon>
        <taxon>Bacteroidota</taxon>
        <taxon>Flavobacteriia</taxon>
        <taxon>Flavobacteriales</taxon>
        <taxon>Flavobacteriaceae</taxon>
        <taxon>Flavobacterium</taxon>
    </lineage>
</organism>
<evidence type="ECO:0000313" key="2">
    <source>
        <dbReference type="Proteomes" id="UP000320643"/>
    </source>
</evidence>
<reference evidence="1 2" key="1">
    <citation type="submission" date="2019-07" db="EMBL/GenBank/DDBJ databases">
        <title>Flavobacterium sp. nov., isolated from glacier ice.</title>
        <authorList>
            <person name="Liu Q."/>
            <person name="Xin Y.-H."/>
        </authorList>
    </citation>
    <scope>NUCLEOTIDE SEQUENCE [LARGE SCALE GENOMIC DNA]</scope>
    <source>
        <strain evidence="1 2">ZT4R6</strain>
    </source>
</reference>
<keyword evidence="2" id="KW-1185">Reference proteome</keyword>
<name>A0A552VAY3_9FLAO</name>
<evidence type="ECO:0000313" key="1">
    <source>
        <dbReference type="EMBL" id="TRW27520.1"/>
    </source>
</evidence>
<proteinExistence type="predicted"/>
<dbReference type="RefSeq" id="WP_143371748.1">
    <property type="nucleotide sequence ID" value="NZ_VJVZ01000001.1"/>
</dbReference>
<sequence>MKTLFIMIAYIALSLTSDSTIPPCDKCYDNEDFQIKSATITRNKELGITVWEMKVKGKAGATTPKGVGKLNGAPVLGYVFPTTLKPGDVGFSDTEGIVALALTSHPDFDDTPMWDENFDRNFSNDGVIWHPHWVVLNEDKRVGGGLSVKQFKKGDPKVTLPANNPGMEMYMDSPGYNVVTKENSIRVIVPDYRISNKTDFKFDAVACYMMVDTGDAPAGEAMGSGDKPMLGVYKVYSVASGNLSLPYTVK</sequence>
<gene>
    <name evidence="1" type="ORF">FMM05_02440</name>
</gene>
<accession>A0A552VAY3</accession>
<dbReference type="OrthoDB" id="572089at2"/>
<comment type="caution">
    <text evidence="1">The sequence shown here is derived from an EMBL/GenBank/DDBJ whole genome shotgun (WGS) entry which is preliminary data.</text>
</comment>
<dbReference type="Proteomes" id="UP000320643">
    <property type="component" value="Unassembled WGS sequence"/>
</dbReference>
<dbReference type="EMBL" id="VJVZ01000001">
    <property type="protein sequence ID" value="TRW27520.1"/>
    <property type="molecule type" value="Genomic_DNA"/>
</dbReference>
<protein>
    <submittedName>
        <fullName evidence="1">Uncharacterized protein</fullName>
    </submittedName>
</protein>